<name>A0A9D4WRP7_PEA</name>
<proteinExistence type="inferred from homology"/>
<dbReference type="EMBL" id="JAMSHJ010000005">
    <property type="protein sequence ID" value="KAI5405436.1"/>
    <property type="molecule type" value="Genomic_DNA"/>
</dbReference>
<evidence type="ECO:0000313" key="4">
    <source>
        <dbReference type="EMBL" id="KAI5405436.1"/>
    </source>
</evidence>
<sequence length="190" mass="21376">MMNGDLPLTMLSTEQIQKCLEENKELILAIMEAKSQGKYAEIAPYQTKLQDNLTFLARLADFDSQPEPQAQMHSQAQGMQRQSQVAMPQQRPDFSTVNSGFDMNEQQQQKQQHLAVSSQQPDLSASKLAFQLNEQQHYKQPTFLQQRQLFPEGMNGFSGTNNSGMQTRNCNLPDTPSFNQMGSDAGPGWS</sequence>
<accession>A0A9D4WRP7</accession>
<keyword evidence="5" id="KW-1185">Reference proteome</keyword>
<dbReference type="Gramene" id="Psat0s1452g0040.1">
    <property type="protein sequence ID" value="Psat0s1452g0040.1.cds"/>
    <property type="gene ID" value="Psat0s1452g0040"/>
</dbReference>
<evidence type="ECO:0000313" key="5">
    <source>
        <dbReference type="Proteomes" id="UP001058974"/>
    </source>
</evidence>
<evidence type="ECO:0000256" key="2">
    <source>
        <dbReference type="SAM" id="MobiDB-lite"/>
    </source>
</evidence>
<feature type="region of interest" description="Disordered" evidence="2">
    <location>
        <begin position="157"/>
        <end position="190"/>
    </location>
</feature>
<dbReference type="Pfam" id="PF05030">
    <property type="entry name" value="SSXT"/>
    <property type="match status" value="1"/>
</dbReference>
<comment type="caution">
    <text evidence="4">The sequence shown here is derived from an EMBL/GenBank/DDBJ whole genome shotgun (WGS) entry which is preliminary data.</text>
</comment>
<feature type="region of interest" description="Disordered" evidence="2">
    <location>
        <begin position="66"/>
        <end position="88"/>
    </location>
</feature>
<organism evidence="4 5">
    <name type="scientific">Pisum sativum</name>
    <name type="common">Garden pea</name>
    <name type="synonym">Lathyrus oleraceus</name>
    <dbReference type="NCBI Taxonomy" id="3888"/>
    <lineage>
        <taxon>Eukaryota</taxon>
        <taxon>Viridiplantae</taxon>
        <taxon>Streptophyta</taxon>
        <taxon>Embryophyta</taxon>
        <taxon>Tracheophyta</taxon>
        <taxon>Spermatophyta</taxon>
        <taxon>Magnoliopsida</taxon>
        <taxon>eudicotyledons</taxon>
        <taxon>Gunneridae</taxon>
        <taxon>Pentapetalae</taxon>
        <taxon>rosids</taxon>
        <taxon>fabids</taxon>
        <taxon>Fabales</taxon>
        <taxon>Fabaceae</taxon>
        <taxon>Papilionoideae</taxon>
        <taxon>50 kb inversion clade</taxon>
        <taxon>NPAAA clade</taxon>
        <taxon>Hologalegina</taxon>
        <taxon>IRL clade</taxon>
        <taxon>Fabeae</taxon>
        <taxon>Lathyrus</taxon>
    </lineage>
</organism>
<evidence type="ECO:0000256" key="1">
    <source>
        <dbReference type="ARBA" id="ARBA00007945"/>
    </source>
</evidence>
<dbReference type="Proteomes" id="UP001058974">
    <property type="component" value="Chromosome 5"/>
</dbReference>
<feature type="compositionally biased region" description="Polar residues" evidence="2">
    <location>
        <begin position="157"/>
        <end position="182"/>
    </location>
</feature>
<protein>
    <recommendedName>
        <fullName evidence="3">SS18 N-terminal domain-containing protein</fullName>
    </recommendedName>
</protein>
<dbReference type="AlphaFoldDB" id="A0A9D4WRP7"/>
<dbReference type="Gramene" id="Psat05G0228600-T1">
    <property type="protein sequence ID" value="KAI5405436.1"/>
    <property type="gene ID" value="KIW84_052286"/>
</dbReference>
<comment type="similarity">
    <text evidence="1">Belongs to the SS18 family.</text>
</comment>
<feature type="domain" description="SS18 N-terminal" evidence="3">
    <location>
        <begin position="11"/>
        <end position="65"/>
    </location>
</feature>
<dbReference type="OrthoDB" id="10265171at2759"/>
<dbReference type="InterPro" id="IPR007726">
    <property type="entry name" value="SS18_N"/>
</dbReference>
<evidence type="ECO:0000259" key="3">
    <source>
        <dbReference type="Pfam" id="PF05030"/>
    </source>
</evidence>
<gene>
    <name evidence="4" type="ORF">KIW84_052286</name>
</gene>
<reference evidence="4 5" key="1">
    <citation type="journal article" date="2022" name="Nat. Genet.">
        <title>Improved pea reference genome and pan-genome highlight genomic features and evolutionary characteristics.</title>
        <authorList>
            <person name="Yang T."/>
            <person name="Liu R."/>
            <person name="Luo Y."/>
            <person name="Hu S."/>
            <person name="Wang D."/>
            <person name="Wang C."/>
            <person name="Pandey M.K."/>
            <person name="Ge S."/>
            <person name="Xu Q."/>
            <person name="Li N."/>
            <person name="Li G."/>
            <person name="Huang Y."/>
            <person name="Saxena R.K."/>
            <person name="Ji Y."/>
            <person name="Li M."/>
            <person name="Yan X."/>
            <person name="He Y."/>
            <person name="Liu Y."/>
            <person name="Wang X."/>
            <person name="Xiang C."/>
            <person name="Varshney R.K."/>
            <person name="Ding H."/>
            <person name="Gao S."/>
            <person name="Zong X."/>
        </authorList>
    </citation>
    <scope>NUCLEOTIDE SEQUENCE [LARGE SCALE GENOMIC DNA]</scope>
    <source>
        <strain evidence="4 5">cv. Zhongwan 6</strain>
    </source>
</reference>